<dbReference type="RefSeq" id="WP_179271232.1">
    <property type="nucleotide sequence ID" value="NZ_MQWB01000001.1"/>
</dbReference>
<feature type="chain" id="PRO_5012152874" description="DUF4349 domain-containing protein" evidence="3">
    <location>
        <begin position="24"/>
        <end position="304"/>
    </location>
</feature>
<name>A0A259U371_9BACT</name>
<dbReference type="Proteomes" id="UP000216446">
    <property type="component" value="Unassembled WGS sequence"/>
</dbReference>
<organism evidence="5 6">
    <name type="scientific">Rubricoccus marinus</name>
    <dbReference type="NCBI Taxonomy" id="716817"/>
    <lineage>
        <taxon>Bacteria</taxon>
        <taxon>Pseudomonadati</taxon>
        <taxon>Rhodothermota</taxon>
        <taxon>Rhodothermia</taxon>
        <taxon>Rhodothermales</taxon>
        <taxon>Rubricoccaceae</taxon>
        <taxon>Rubricoccus</taxon>
    </lineage>
</organism>
<evidence type="ECO:0000256" key="2">
    <source>
        <dbReference type="SAM" id="Phobius"/>
    </source>
</evidence>
<keyword evidence="2" id="KW-0472">Membrane</keyword>
<evidence type="ECO:0000256" key="1">
    <source>
        <dbReference type="SAM" id="Coils"/>
    </source>
</evidence>
<dbReference type="Pfam" id="PF14257">
    <property type="entry name" value="DUF4349"/>
    <property type="match status" value="1"/>
</dbReference>
<protein>
    <recommendedName>
        <fullName evidence="4">DUF4349 domain-containing protein</fullName>
    </recommendedName>
</protein>
<dbReference type="EMBL" id="MQWB01000001">
    <property type="protein sequence ID" value="OZC04402.1"/>
    <property type="molecule type" value="Genomic_DNA"/>
</dbReference>
<reference evidence="5 6" key="1">
    <citation type="submission" date="2016-11" db="EMBL/GenBank/DDBJ databases">
        <title>Study of marine rhodopsin-containing bacteria.</title>
        <authorList>
            <person name="Yoshizawa S."/>
            <person name="Kumagai Y."/>
            <person name="Kogure K."/>
        </authorList>
    </citation>
    <scope>NUCLEOTIDE SEQUENCE [LARGE SCALE GENOMIC DNA]</scope>
    <source>
        <strain evidence="5 6">SG-29</strain>
    </source>
</reference>
<dbReference type="InParanoid" id="A0A259U371"/>
<dbReference type="InterPro" id="IPR025645">
    <property type="entry name" value="DUF4349"/>
</dbReference>
<gene>
    <name evidence="5" type="ORF">BSZ36_16295</name>
</gene>
<feature type="domain" description="DUF4349" evidence="4">
    <location>
        <begin position="75"/>
        <end position="279"/>
    </location>
</feature>
<evidence type="ECO:0000256" key="3">
    <source>
        <dbReference type="SAM" id="SignalP"/>
    </source>
</evidence>
<keyword evidence="3" id="KW-0732">Signal</keyword>
<comment type="caution">
    <text evidence="5">The sequence shown here is derived from an EMBL/GenBank/DDBJ whole genome shotgun (WGS) entry which is preliminary data.</text>
</comment>
<evidence type="ECO:0000259" key="4">
    <source>
        <dbReference type="Pfam" id="PF14257"/>
    </source>
</evidence>
<evidence type="ECO:0000313" key="6">
    <source>
        <dbReference type="Proteomes" id="UP000216446"/>
    </source>
</evidence>
<dbReference type="AlphaFoldDB" id="A0A259U371"/>
<keyword evidence="2" id="KW-1133">Transmembrane helix</keyword>
<sequence>MYSHPFARALSLLVLLAALGACQGESYSESDVVSSTEMTEMDAAAPLSSPASGASGAVPVIAVQDTSARRRAPVLIRRADLRLRVDDYVEASGAVPGIVGRFDAYLAGEQESRESYRVSNTYTIRVAAAQFDSLMTALMDLADEVDSRSINVDDVTEEYVDVEGRLRARRAVEAQYVTLLSRASDVEEVLAVQTALAEVREEIESAEGRLRFLRDRAALSTVTLTLYESSPTGISAGPGFFSRLADGFGDGWEVFLGFLVGIVTLWPFWIVLGLGVWAFRRWRQRHPRTPRRQRPLARHDAPDA</sequence>
<feature type="transmembrane region" description="Helical" evidence="2">
    <location>
        <begin position="254"/>
        <end position="279"/>
    </location>
</feature>
<feature type="signal peptide" evidence="3">
    <location>
        <begin position="1"/>
        <end position="23"/>
    </location>
</feature>
<keyword evidence="2" id="KW-0812">Transmembrane</keyword>
<keyword evidence="6" id="KW-1185">Reference proteome</keyword>
<proteinExistence type="predicted"/>
<feature type="coiled-coil region" evidence="1">
    <location>
        <begin position="189"/>
        <end position="216"/>
    </location>
</feature>
<accession>A0A259U371</accession>
<keyword evidence="1" id="KW-0175">Coiled coil</keyword>
<evidence type="ECO:0000313" key="5">
    <source>
        <dbReference type="EMBL" id="OZC04402.1"/>
    </source>
</evidence>